<sequence length="406" mass="45569">MEKSEQIIIKKIDNMQNEIIDFLKEMVKIPSEVPPGRFKDISKLTASKMTEFGIKTQRKRNNVIGEIGNEDGQTLIFNAHLDTVATYNGWTKETHGGVKEDEKIYGRGACDDKACIVAEIFAAKALIDAGIKLKGKLLITGVINEEIGGILGTDYLVNDGIINGDACLVGDSLCDYPVAYRAGTMQISFIIKGLRRHAQGWPDLPLPNRIKYSGINAINKMLPIMNFLMDIQEEFKSKETKYPLSPDMPSKISSINFTIINGGVSINSVPDKCILQCLINTIPEQKLENLRTRILDFIDLLKEKDPDLNIIVQIPVFIKPQIADINSKFAKVVKNVYKSVYDEEREFKVILPTTNAHFFQQKGIETILIGPTRAENNIHSVDEFVYIKDLLDVTKIYALTALNYLK</sequence>
<dbReference type="EMBL" id="LAZR01001035">
    <property type="protein sequence ID" value="KKN52075.1"/>
    <property type="molecule type" value="Genomic_DNA"/>
</dbReference>
<dbReference type="AlphaFoldDB" id="A0A0F9R663"/>
<evidence type="ECO:0000256" key="1">
    <source>
        <dbReference type="ARBA" id="ARBA00001947"/>
    </source>
</evidence>
<evidence type="ECO:0000313" key="7">
    <source>
        <dbReference type="EMBL" id="KKN52075.1"/>
    </source>
</evidence>
<dbReference type="SUPFAM" id="SSF53187">
    <property type="entry name" value="Zn-dependent exopeptidases"/>
    <property type="match status" value="1"/>
</dbReference>
<dbReference type="PANTHER" id="PTHR43808:SF8">
    <property type="entry name" value="PEPTIDASE M20 DIMERISATION DOMAIN-CONTAINING PROTEIN"/>
    <property type="match status" value="1"/>
</dbReference>
<dbReference type="Gene3D" id="3.40.630.10">
    <property type="entry name" value="Zn peptidases"/>
    <property type="match status" value="2"/>
</dbReference>
<evidence type="ECO:0000256" key="4">
    <source>
        <dbReference type="ARBA" id="ARBA00022801"/>
    </source>
</evidence>
<dbReference type="InterPro" id="IPR050072">
    <property type="entry name" value="Peptidase_M20A"/>
</dbReference>
<comment type="cofactor">
    <cofactor evidence="1">
        <name>Zn(2+)</name>
        <dbReference type="ChEBI" id="CHEBI:29105"/>
    </cofactor>
</comment>
<keyword evidence="5" id="KW-0862">Zinc</keyword>
<dbReference type="InterPro" id="IPR011650">
    <property type="entry name" value="Peptidase_M20_dimer"/>
</dbReference>
<protein>
    <recommendedName>
        <fullName evidence="6">Peptidase M20 dimerisation domain-containing protein</fullName>
    </recommendedName>
</protein>
<reference evidence="7" key="1">
    <citation type="journal article" date="2015" name="Nature">
        <title>Complex archaea that bridge the gap between prokaryotes and eukaryotes.</title>
        <authorList>
            <person name="Spang A."/>
            <person name="Saw J.H."/>
            <person name="Jorgensen S.L."/>
            <person name="Zaremba-Niedzwiedzka K."/>
            <person name="Martijn J."/>
            <person name="Lind A.E."/>
            <person name="van Eijk R."/>
            <person name="Schleper C."/>
            <person name="Guy L."/>
            <person name="Ettema T.J."/>
        </authorList>
    </citation>
    <scope>NUCLEOTIDE SEQUENCE</scope>
</reference>
<dbReference type="SUPFAM" id="SSF55031">
    <property type="entry name" value="Bacterial exopeptidase dimerisation domain"/>
    <property type="match status" value="1"/>
</dbReference>
<dbReference type="Pfam" id="PF07687">
    <property type="entry name" value="M20_dimer"/>
    <property type="match status" value="1"/>
</dbReference>
<gene>
    <name evidence="7" type="ORF">LCGC14_0616280</name>
</gene>
<name>A0A0F9R663_9ZZZZ</name>
<evidence type="ECO:0000256" key="5">
    <source>
        <dbReference type="ARBA" id="ARBA00022833"/>
    </source>
</evidence>
<dbReference type="InterPro" id="IPR036264">
    <property type="entry name" value="Bact_exopeptidase_dim_dom"/>
</dbReference>
<dbReference type="PANTHER" id="PTHR43808">
    <property type="entry name" value="ACETYLORNITHINE DEACETYLASE"/>
    <property type="match status" value="1"/>
</dbReference>
<organism evidence="7">
    <name type="scientific">marine sediment metagenome</name>
    <dbReference type="NCBI Taxonomy" id="412755"/>
    <lineage>
        <taxon>unclassified sequences</taxon>
        <taxon>metagenomes</taxon>
        <taxon>ecological metagenomes</taxon>
    </lineage>
</organism>
<feature type="domain" description="Peptidase M20 dimerisation" evidence="6">
    <location>
        <begin position="210"/>
        <end position="301"/>
    </location>
</feature>
<keyword evidence="4" id="KW-0378">Hydrolase</keyword>
<proteinExistence type="inferred from homology"/>
<evidence type="ECO:0000256" key="2">
    <source>
        <dbReference type="ARBA" id="ARBA00006247"/>
    </source>
</evidence>
<dbReference type="Pfam" id="PF01546">
    <property type="entry name" value="Peptidase_M20"/>
    <property type="match status" value="1"/>
</dbReference>
<accession>A0A0F9R663</accession>
<dbReference type="GO" id="GO:0016787">
    <property type="term" value="F:hydrolase activity"/>
    <property type="evidence" value="ECO:0007669"/>
    <property type="project" value="UniProtKB-KW"/>
</dbReference>
<dbReference type="Gene3D" id="3.30.70.360">
    <property type="match status" value="1"/>
</dbReference>
<evidence type="ECO:0000256" key="3">
    <source>
        <dbReference type="ARBA" id="ARBA00022723"/>
    </source>
</evidence>
<comment type="caution">
    <text evidence="7">The sequence shown here is derived from an EMBL/GenBank/DDBJ whole genome shotgun (WGS) entry which is preliminary data.</text>
</comment>
<evidence type="ECO:0000259" key="6">
    <source>
        <dbReference type="Pfam" id="PF07687"/>
    </source>
</evidence>
<dbReference type="GO" id="GO:0046872">
    <property type="term" value="F:metal ion binding"/>
    <property type="evidence" value="ECO:0007669"/>
    <property type="project" value="UniProtKB-KW"/>
</dbReference>
<dbReference type="InterPro" id="IPR002933">
    <property type="entry name" value="Peptidase_M20"/>
</dbReference>
<comment type="similarity">
    <text evidence="2">Belongs to the peptidase M20A family.</text>
</comment>
<keyword evidence="3" id="KW-0479">Metal-binding</keyword>